<evidence type="ECO:0000256" key="5">
    <source>
        <dbReference type="ARBA" id="ARBA00023163"/>
    </source>
</evidence>
<dbReference type="Proteomes" id="UP000245771">
    <property type="component" value="Unassembled WGS sequence"/>
</dbReference>
<dbReference type="PROSITE" id="PS50858">
    <property type="entry name" value="BSD"/>
    <property type="match status" value="1"/>
</dbReference>
<reference evidence="9 10" key="1">
    <citation type="journal article" date="2018" name="Mol. Biol. Evol.">
        <title>Broad Genomic Sampling Reveals a Smut Pathogenic Ancestry of the Fungal Clade Ustilaginomycotina.</title>
        <authorList>
            <person name="Kijpornyongpan T."/>
            <person name="Mondo S.J."/>
            <person name="Barry K."/>
            <person name="Sandor L."/>
            <person name="Lee J."/>
            <person name="Lipzen A."/>
            <person name="Pangilinan J."/>
            <person name="LaButti K."/>
            <person name="Hainaut M."/>
            <person name="Henrissat B."/>
            <person name="Grigoriev I.V."/>
            <person name="Spatafora J.W."/>
            <person name="Aime M.C."/>
        </authorList>
    </citation>
    <scope>NUCLEOTIDE SEQUENCE [LARGE SCALE GENOMIC DNA]</scope>
    <source>
        <strain evidence="9 10">MCA 3882</strain>
    </source>
</reference>
<accession>A0A316VHX6</accession>
<organism evidence="9 10">
    <name type="scientific">Meira miltonrushii</name>
    <dbReference type="NCBI Taxonomy" id="1280837"/>
    <lineage>
        <taxon>Eukaryota</taxon>
        <taxon>Fungi</taxon>
        <taxon>Dikarya</taxon>
        <taxon>Basidiomycota</taxon>
        <taxon>Ustilaginomycotina</taxon>
        <taxon>Exobasidiomycetes</taxon>
        <taxon>Exobasidiales</taxon>
        <taxon>Brachybasidiaceae</taxon>
        <taxon>Meira</taxon>
    </lineage>
</organism>
<evidence type="ECO:0000256" key="2">
    <source>
        <dbReference type="ARBA" id="ARBA00009448"/>
    </source>
</evidence>
<feature type="region of interest" description="Disordered" evidence="7">
    <location>
        <begin position="442"/>
        <end position="469"/>
    </location>
</feature>
<dbReference type="InterPro" id="IPR005607">
    <property type="entry name" value="BSD_dom"/>
</dbReference>
<protein>
    <recommendedName>
        <fullName evidence="8">BSD domain-containing protein</fullName>
    </recommendedName>
</protein>
<feature type="region of interest" description="Disordered" evidence="7">
    <location>
        <begin position="227"/>
        <end position="248"/>
    </location>
</feature>
<dbReference type="Gene3D" id="6.10.140.1200">
    <property type="match status" value="1"/>
</dbReference>
<comment type="similarity">
    <text evidence="2">Belongs to the TFB1 family.</text>
</comment>
<dbReference type="InterPro" id="IPR035925">
    <property type="entry name" value="BSD_dom_sf"/>
</dbReference>
<proteinExistence type="inferred from homology"/>
<keyword evidence="3" id="KW-0677">Repeat</keyword>
<dbReference type="SUPFAM" id="SSF140383">
    <property type="entry name" value="BSD domain-like"/>
    <property type="match status" value="2"/>
</dbReference>
<dbReference type="AlphaFoldDB" id="A0A316VHX6"/>
<feature type="compositionally biased region" description="Polar residues" evidence="7">
    <location>
        <begin position="150"/>
        <end position="163"/>
    </location>
</feature>
<evidence type="ECO:0000256" key="4">
    <source>
        <dbReference type="ARBA" id="ARBA00023015"/>
    </source>
</evidence>
<keyword evidence="4" id="KW-0805">Transcription regulation</keyword>
<evidence type="ECO:0000313" key="10">
    <source>
        <dbReference type="Proteomes" id="UP000245771"/>
    </source>
</evidence>
<dbReference type="RefSeq" id="XP_025356940.1">
    <property type="nucleotide sequence ID" value="XM_025498044.1"/>
</dbReference>
<dbReference type="InterPro" id="IPR011993">
    <property type="entry name" value="PH-like_dom_sf"/>
</dbReference>
<name>A0A316VHX6_9BASI</name>
<keyword evidence="10" id="KW-1185">Reference proteome</keyword>
<dbReference type="OrthoDB" id="360521at2759"/>
<evidence type="ECO:0000256" key="1">
    <source>
        <dbReference type="ARBA" id="ARBA00004123"/>
    </source>
</evidence>
<sequence>MSAAATSSEAFLHAAVSYSKLPGTLSMERNGILRWTPSSSSAASSALAIDEKTIVHLQVSAEGQKQVAMVLQLAEGITAGPDGKNKIFFYFTGGIAGNEDRTKASSERNAFKNYLAEVVSQNKNRQRASAVPSPGPARAEGSATPAAVQSDPSKSRGTPSGVSTPMRKEPTKQDGPSELEVRIRVLKANPSLAVLHQDVVMSGQITDQEFWAHPTRRALLNAERASMQQKQGRNARIADPRPTANESGEMKINMTPELVRDLKAQYPVVARAFEENVPSVMDEPTFWKRYFSSKLYHRLRTSARSQASQHTVQADDVFDKYLVEEDDGLEPRREYNAHDAFLDLGATAEDHGETGNEKDWTMRAGVERKTLPLMRRFNDHSQSLLDSALGEQDEAMRRKRKAKVVAVNEDSDDDADDGVRIEELEEQDERKRRKLLNVQQGRSLFDRNSESGQNTAIQRNGSAKDTNDEVELTDEQIKNLVEENVAEWTNSLDAKIQGRSKQFSSAMSGMLENVHARKEARAWRKAGSANEIPESILKQMMTQNASTTEFLRQFWAAIAPQPLQDGTLPTTAANSAPRRKARAQRMITSLQTSQERFKDILANSATSQSDVRAQRIASAITPTQTAVKKALNVPVNNTTS</sequence>
<dbReference type="PANTHER" id="PTHR12856">
    <property type="entry name" value="TRANSCRIPTION INITIATION FACTOR IIH-RELATED"/>
    <property type="match status" value="1"/>
</dbReference>
<dbReference type="Gene3D" id="2.30.29.30">
    <property type="entry name" value="Pleckstrin-homology domain (PH domain)/Phosphotyrosine-binding domain (PTB)"/>
    <property type="match status" value="1"/>
</dbReference>
<evidence type="ECO:0000313" key="9">
    <source>
        <dbReference type="EMBL" id="PWN36638.1"/>
    </source>
</evidence>
<feature type="compositionally biased region" description="Polar residues" evidence="7">
    <location>
        <begin position="450"/>
        <end position="464"/>
    </location>
</feature>
<keyword evidence="5" id="KW-0804">Transcription</keyword>
<dbReference type="GeneID" id="37019825"/>
<dbReference type="FunCoup" id="A0A316VHX6">
    <property type="interactions" value="505"/>
</dbReference>
<dbReference type="InParanoid" id="A0A316VHX6"/>
<dbReference type="Pfam" id="PF08567">
    <property type="entry name" value="PH_TFIIH"/>
    <property type="match status" value="1"/>
</dbReference>
<dbReference type="Gene3D" id="1.10.3970.10">
    <property type="entry name" value="BSD domain"/>
    <property type="match status" value="1"/>
</dbReference>
<dbReference type="SMART" id="SM00751">
    <property type="entry name" value="BSD"/>
    <property type="match status" value="2"/>
</dbReference>
<dbReference type="STRING" id="1280837.A0A316VHX6"/>
<feature type="domain" description="BSD" evidence="8">
    <location>
        <begin position="246"/>
        <end position="298"/>
    </location>
</feature>
<gene>
    <name evidence="9" type="ORF">FA14DRAFT_159081</name>
</gene>
<dbReference type="Pfam" id="PF03909">
    <property type="entry name" value="BSD"/>
    <property type="match status" value="1"/>
</dbReference>
<dbReference type="EMBL" id="KZ819602">
    <property type="protein sequence ID" value="PWN36638.1"/>
    <property type="molecule type" value="Genomic_DNA"/>
</dbReference>
<evidence type="ECO:0000256" key="7">
    <source>
        <dbReference type="SAM" id="MobiDB-lite"/>
    </source>
</evidence>
<dbReference type="SUPFAM" id="SSF50729">
    <property type="entry name" value="PH domain-like"/>
    <property type="match status" value="1"/>
</dbReference>
<evidence type="ECO:0000259" key="8">
    <source>
        <dbReference type="PROSITE" id="PS50858"/>
    </source>
</evidence>
<dbReference type="GO" id="GO:0006289">
    <property type="term" value="P:nucleotide-excision repair"/>
    <property type="evidence" value="ECO:0007669"/>
    <property type="project" value="InterPro"/>
</dbReference>
<dbReference type="GO" id="GO:0000439">
    <property type="term" value="C:transcription factor TFIIH core complex"/>
    <property type="evidence" value="ECO:0007669"/>
    <property type="project" value="InterPro"/>
</dbReference>
<keyword evidence="6" id="KW-0539">Nucleus</keyword>
<evidence type="ECO:0000256" key="3">
    <source>
        <dbReference type="ARBA" id="ARBA00022737"/>
    </source>
</evidence>
<comment type="subcellular location">
    <subcellularLocation>
        <location evidence="1">Nucleus</location>
    </subcellularLocation>
</comment>
<dbReference type="InterPro" id="IPR027079">
    <property type="entry name" value="Tfb1/GTF2H1"/>
</dbReference>
<evidence type="ECO:0000256" key="6">
    <source>
        <dbReference type="ARBA" id="ARBA00023242"/>
    </source>
</evidence>
<feature type="region of interest" description="Disordered" evidence="7">
    <location>
        <begin position="122"/>
        <end position="178"/>
    </location>
</feature>
<dbReference type="GO" id="GO:0006351">
    <property type="term" value="P:DNA-templated transcription"/>
    <property type="evidence" value="ECO:0007669"/>
    <property type="project" value="InterPro"/>
</dbReference>
<dbReference type="InterPro" id="IPR013876">
    <property type="entry name" value="TFIIH_BTF_p62_N"/>
</dbReference>